<comment type="caution">
    <text evidence="1">The sequence shown here is derived from an EMBL/GenBank/DDBJ whole genome shotgun (WGS) entry which is preliminary data.</text>
</comment>
<dbReference type="AlphaFoldDB" id="A0A328TSY4"/>
<dbReference type="EMBL" id="LJAM02000231">
    <property type="protein sequence ID" value="RAP70936.1"/>
    <property type="molecule type" value="Genomic_DNA"/>
</dbReference>
<evidence type="ECO:0000313" key="1">
    <source>
        <dbReference type="EMBL" id="RAP70936.1"/>
    </source>
</evidence>
<protein>
    <submittedName>
        <fullName evidence="1">Uncharacterized protein</fullName>
    </submittedName>
</protein>
<feature type="non-terminal residue" evidence="1">
    <location>
        <position position="45"/>
    </location>
</feature>
<name>A0A328TSY4_9GAMM</name>
<keyword evidence="2" id="KW-1185">Reference proteome</keyword>
<organism evidence="1 2">
    <name type="scientific">Candidatus Erwinia dacicola</name>
    <dbReference type="NCBI Taxonomy" id="252393"/>
    <lineage>
        <taxon>Bacteria</taxon>
        <taxon>Pseudomonadati</taxon>
        <taxon>Pseudomonadota</taxon>
        <taxon>Gammaproteobacteria</taxon>
        <taxon>Enterobacterales</taxon>
        <taxon>Erwiniaceae</taxon>
        <taxon>Erwinia</taxon>
    </lineage>
</organism>
<evidence type="ECO:0000313" key="2">
    <source>
        <dbReference type="Proteomes" id="UP000244334"/>
    </source>
</evidence>
<proteinExistence type="predicted"/>
<dbReference type="Proteomes" id="UP000244334">
    <property type="component" value="Unassembled WGS sequence"/>
</dbReference>
<reference evidence="1" key="1">
    <citation type="submission" date="2018-04" db="EMBL/GenBank/DDBJ databases">
        <title>Genomes of the Obligate Erwinia dacicola and Facultative Enterobacter sp. OLF Endosymbionts of the Olive Fruit fly, Bactrocera oleae.</title>
        <authorList>
            <person name="Estes A.M."/>
            <person name="Hearn D.J."/>
            <person name="Agarwal S."/>
            <person name="Pierson E.A."/>
            <person name="Dunning-Hotopp J.C."/>
        </authorList>
    </citation>
    <scope>NUCLEOTIDE SEQUENCE [LARGE SCALE GENOMIC DNA]</scope>
    <source>
        <strain evidence="1">Oroville</strain>
    </source>
</reference>
<gene>
    <name evidence="1" type="ORF">ACZ87_02258</name>
</gene>
<accession>A0A328TSY4</accession>
<sequence length="45" mass="5387">MLEWLTSSSKTSILKQHDYLSFNVMRGRCCKVSQGCSHLRFWHER</sequence>